<reference evidence="1 2" key="1">
    <citation type="submission" date="2019-03" db="EMBL/GenBank/DDBJ databases">
        <title>Draft Genome Sequence of Massilia arenosa sp. nov., a Novel Massilia Species Isolated from a Sandy-loam Maize Soil.</title>
        <authorList>
            <person name="Raths R."/>
            <person name="Peta V."/>
            <person name="Bucking H."/>
        </authorList>
    </citation>
    <scope>NUCLEOTIDE SEQUENCE [LARGE SCALE GENOMIC DNA]</scope>
    <source>
        <strain evidence="1 2">MC02</strain>
    </source>
</reference>
<keyword evidence="2" id="KW-1185">Reference proteome</keyword>
<organism evidence="1 2">
    <name type="scientific">Zemynaea arenosa</name>
    <dbReference type="NCBI Taxonomy" id="2561931"/>
    <lineage>
        <taxon>Bacteria</taxon>
        <taxon>Pseudomonadati</taxon>
        <taxon>Pseudomonadota</taxon>
        <taxon>Betaproteobacteria</taxon>
        <taxon>Burkholderiales</taxon>
        <taxon>Oxalobacteraceae</taxon>
        <taxon>Telluria group</taxon>
        <taxon>Zemynaea</taxon>
    </lineage>
</organism>
<dbReference type="AlphaFoldDB" id="A0A4Y9S8I0"/>
<evidence type="ECO:0000313" key="2">
    <source>
        <dbReference type="Proteomes" id="UP000298438"/>
    </source>
</evidence>
<protein>
    <submittedName>
        <fullName evidence="1">Uncharacterized protein</fullName>
    </submittedName>
</protein>
<accession>A0A4Y9S8I0</accession>
<sequence>MLMLPLCAGAMEPMSDAALSKVRGRDGMSFNLANFAMNGDATLRYTTPGNMGSLSIGNMAVSRSDNTEAPFADPYMIDVLASPVGRADIITLSRPLNTAGKELWQIAYDVAVESNGTTLGTSLVLKDVAHYGGGMQWTTPRDSDGLAWGYAVRTDIGSFSVQPNGKSASGEALVFAGIKIGAAAGDGTVSASPWRIADVSNQPGIFNARTGADGKSNLHFGIDWPDAGGPGAAVGAITVDNITFRSATTGDVNLGSSRIGGVQIQFLDVKFRQ</sequence>
<dbReference type="Proteomes" id="UP000298438">
    <property type="component" value="Unassembled WGS sequence"/>
</dbReference>
<comment type="caution">
    <text evidence="1">The sequence shown here is derived from an EMBL/GenBank/DDBJ whole genome shotgun (WGS) entry which is preliminary data.</text>
</comment>
<evidence type="ECO:0000313" key="1">
    <source>
        <dbReference type="EMBL" id="TFW16402.1"/>
    </source>
</evidence>
<dbReference type="EMBL" id="SPVF01000212">
    <property type="protein sequence ID" value="TFW16402.1"/>
    <property type="molecule type" value="Genomic_DNA"/>
</dbReference>
<dbReference type="OrthoDB" id="8769187at2"/>
<name>A0A4Y9S8I0_9BURK</name>
<proteinExistence type="predicted"/>
<gene>
    <name evidence="1" type="ORF">E4L96_16440</name>
</gene>